<dbReference type="SMART" id="SM00448">
    <property type="entry name" value="REC"/>
    <property type="match status" value="1"/>
</dbReference>
<dbReference type="CDD" id="cd17546">
    <property type="entry name" value="REC_hyHK_CKI1_RcsC-like"/>
    <property type="match status" value="1"/>
</dbReference>
<proteinExistence type="predicted"/>
<evidence type="ECO:0000313" key="4">
    <source>
        <dbReference type="Proteomes" id="UP000636888"/>
    </source>
</evidence>
<dbReference type="SUPFAM" id="SSF52172">
    <property type="entry name" value="CheY-like"/>
    <property type="match status" value="1"/>
</dbReference>
<dbReference type="PANTHER" id="PTHR43228">
    <property type="entry name" value="TWO-COMPONENT RESPONSE REGULATOR"/>
    <property type="match status" value="1"/>
</dbReference>
<evidence type="ECO:0000259" key="2">
    <source>
        <dbReference type="PROSITE" id="PS50110"/>
    </source>
</evidence>
<protein>
    <submittedName>
        <fullName evidence="3">Response regulator</fullName>
    </submittedName>
</protein>
<evidence type="ECO:0000256" key="1">
    <source>
        <dbReference type="PROSITE-ProRule" id="PRU00169"/>
    </source>
</evidence>
<dbReference type="InterPro" id="IPR011006">
    <property type="entry name" value="CheY-like_superfamily"/>
</dbReference>
<evidence type="ECO:0000313" key="3">
    <source>
        <dbReference type="EMBL" id="MBJ6726678.1"/>
    </source>
</evidence>
<gene>
    <name evidence="3" type="ORF">JFN93_18355</name>
</gene>
<dbReference type="PROSITE" id="PS50110">
    <property type="entry name" value="RESPONSE_REGULATORY"/>
    <property type="match status" value="1"/>
</dbReference>
<dbReference type="InterPro" id="IPR052048">
    <property type="entry name" value="ST_Response_Regulator"/>
</dbReference>
<dbReference type="Gene3D" id="3.40.50.2300">
    <property type="match status" value="1"/>
</dbReference>
<feature type="modified residue" description="4-aspartylphosphate" evidence="1">
    <location>
        <position position="57"/>
    </location>
</feature>
<feature type="domain" description="Response regulatory" evidence="2">
    <location>
        <begin position="4"/>
        <end position="131"/>
    </location>
</feature>
<dbReference type="InterPro" id="IPR001789">
    <property type="entry name" value="Sig_transdc_resp-reg_receiver"/>
</dbReference>
<dbReference type="PANTHER" id="PTHR43228:SF1">
    <property type="entry name" value="TWO-COMPONENT RESPONSE REGULATOR ARR22"/>
    <property type="match status" value="1"/>
</dbReference>
<comment type="caution">
    <text evidence="3">The sequence shown here is derived from an EMBL/GenBank/DDBJ whole genome shotgun (WGS) entry which is preliminary data.</text>
</comment>
<reference evidence="3" key="1">
    <citation type="submission" date="2020-12" db="EMBL/GenBank/DDBJ databases">
        <title>Geomonas sp. Red875, isolated from river sediment.</title>
        <authorList>
            <person name="Xu Z."/>
            <person name="Zhang Z."/>
            <person name="Masuda Y."/>
            <person name="Itoh H."/>
            <person name="Senoo K."/>
        </authorList>
    </citation>
    <scope>NUCLEOTIDE SEQUENCE</scope>
    <source>
        <strain evidence="3">Red875</strain>
    </source>
</reference>
<dbReference type="Pfam" id="PF00072">
    <property type="entry name" value="Response_reg"/>
    <property type="match status" value="1"/>
</dbReference>
<dbReference type="AlphaFoldDB" id="A0A8J7M1E3"/>
<accession>A0A8J7M1E3</accession>
<dbReference type="Proteomes" id="UP000636888">
    <property type="component" value="Unassembled WGS sequence"/>
</dbReference>
<organism evidence="3 4">
    <name type="scientific">Geomesophilobacter sediminis</name>
    <dbReference type="NCBI Taxonomy" id="2798584"/>
    <lineage>
        <taxon>Bacteria</taxon>
        <taxon>Pseudomonadati</taxon>
        <taxon>Thermodesulfobacteriota</taxon>
        <taxon>Desulfuromonadia</taxon>
        <taxon>Geobacterales</taxon>
        <taxon>Geobacteraceae</taxon>
        <taxon>Geomesophilobacter</taxon>
    </lineage>
</organism>
<name>A0A8J7M1E3_9BACT</name>
<keyword evidence="1" id="KW-0597">Phosphoprotein</keyword>
<sequence length="147" mass="16127">MAKRCLIVDDDAMSCEMMHRMLRGYFQCTAVMSGQHAWELIDLNYQAGTPYELICCDLHMPGLDGRTLIGKLRALEASGENANEKKTKVFVVSASNSANDIVDTFMSGAADGYILKPCRAPQLQRLLAENGFDPEPNPPNAPLSVFA</sequence>
<dbReference type="EMBL" id="JAEMHM010000016">
    <property type="protein sequence ID" value="MBJ6726678.1"/>
    <property type="molecule type" value="Genomic_DNA"/>
</dbReference>
<keyword evidence="4" id="KW-1185">Reference proteome</keyword>
<dbReference type="GO" id="GO:0000160">
    <property type="term" value="P:phosphorelay signal transduction system"/>
    <property type="evidence" value="ECO:0007669"/>
    <property type="project" value="InterPro"/>
</dbReference>
<dbReference type="RefSeq" id="WP_199385590.1">
    <property type="nucleotide sequence ID" value="NZ_JAEMHM010000016.1"/>
</dbReference>